<proteinExistence type="predicted"/>
<dbReference type="Pfam" id="PF01814">
    <property type="entry name" value="Hemerythrin"/>
    <property type="match status" value="1"/>
</dbReference>
<comment type="caution">
    <text evidence="2">The sequence shown here is derived from an EMBL/GenBank/DDBJ whole genome shotgun (WGS) entry which is preliminary data.</text>
</comment>
<accession>A0ABS0XQ74</accession>
<evidence type="ECO:0000259" key="1">
    <source>
        <dbReference type="Pfam" id="PF01814"/>
    </source>
</evidence>
<sequence>MRKEFDLPDSDLAERASWARLIGDHDRIARMCRALVAVSEEPVSSRGKASGMLARLAVVVADHLGVEREVVDMTAVAMAADYTADTVIDMQATLDLLKQDWKAFIARWLPTIEADGWSQFGRDAAAMLPRLSQQVEQENRLLYDGAVRYGIIGLGHSVVH</sequence>
<reference evidence="3" key="1">
    <citation type="submission" date="2020-12" db="EMBL/GenBank/DDBJ databases">
        <title>Hymenobacter sp.</title>
        <authorList>
            <person name="Kim M.K."/>
        </authorList>
    </citation>
    <scope>NUCLEOTIDE SEQUENCE [LARGE SCALE GENOMIC DNA]</scope>
    <source>
        <strain evidence="3">BT553</strain>
    </source>
</reference>
<evidence type="ECO:0000313" key="3">
    <source>
        <dbReference type="Proteomes" id="UP000640426"/>
    </source>
</evidence>
<name>A0ABS0XQ74_9SPHN</name>
<protein>
    <submittedName>
        <fullName evidence="2">Hemerythrin domain-containing protein</fullName>
    </submittedName>
</protein>
<feature type="domain" description="Hemerythrin-like" evidence="1">
    <location>
        <begin position="21"/>
        <end position="143"/>
    </location>
</feature>
<dbReference type="InterPro" id="IPR012312">
    <property type="entry name" value="Hemerythrin-like"/>
</dbReference>
<organism evidence="2 3">
    <name type="scientific">Sphingomonas mollis</name>
    <dbReference type="NCBI Taxonomy" id="2795726"/>
    <lineage>
        <taxon>Bacteria</taxon>
        <taxon>Pseudomonadati</taxon>
        <taxon>Pseudomonadota</taxon>
        <taxon>Alphaproteobacteria</taxon>
        <taxon>Sphingomonadales</taxon>
        <taxon>Sphingomonadaceae</taxon>
        <taxon>Sphingomonas</taxon>
    </lineage>
</organism>
<evidence type="ECO:0000313" key="2">
    <source>
        <dbReference type="EMBL" id="MBJ6122179.1"/>
    </source>
</evidence>
<gene>
    <name evidence="2" type="ORF">JAO74_10285</name>
</gene>
<dbReference type="RefSeq" id="WP_199037616.1">
    <property type="nucleotide sequence ID" value="NZ_JAELXS010000005.1"/>
</dbReference>
<dbReference type="Proteomes" id="UP000640426">
    <property type="component" value="Unassembled WGS sequence"/>
</dbReference>
<dbReference type="EMBL" id="JAELXS010000005">
    <property type="protein sequence ID" value="MBJ6122179.1"/>
    <property type="molecule type" value="Genomic_DNA"/>
</dbReference>
<keyword evidence="3" id="KW-1185">Reference proteome</keyword>